<dbReference type="PANTHER" id="PTHR43133">
    <property type="entry name" value="RNA POLYMERASE ECF-TYPE SIGMA FACTO"/>
    <property type="match status" value="1"/>
</dbReference>
<proteinExistence type="inferred from homology"/>
<dbReference type="AlphaFoldDB" id="A0A6I3IPU9"/>
<dbReference type="InterPro" id="IPR036388">
    <property type="entry name" value="WH-like_DNA-bd_sf"/>
</dbReference>
<evidence type="ECO:0000256" key="1">
    <source>
        <dbReference type="ARBA" id="ARBA00010641"/>
    </source>
</evidence>
<dbReference type="SUPFAM" id="SSF88659">
    <property type="entry name" value="Sigma3 and sigma4 domains of RNA polymerase sigma factors"/>
    <property type="match status" value="1"/>
</dbReference>
<evidence type="ECO:0000256" key="5">
    <source>
        <dbReference type="ARBA" id="ARBA00023163"/>
    </source>
</evidence>
<evidence type="ECO:0000259" key="6">
    <source>
        <dbReference type="Pfam" id="PF04542"/>
    </source>
</evidence>
<comment type="caution">
    <text evidence="8">The sequence shown here is derived from an EMBL/GenBank/DDBJ whole genome shotgun (WGS) entry which is preliminary data.</text>
</comment>
<dbReference type="NCBIfam" id="TIGR02937">
    <property type="entry name" value="sigma70-ECF"/>
    <property type="match status" value="1"/>
</dbReference>
<dbReference type="CDD" id="cd06171">
    <property type="entry name" value="Sigma70_r4"/>
    <property type="match status" value="1"/>
</dbReference>
<keyword evidence="9" id="KW-1185">Reference proteome</keyword>
<dbReference type="Gene3D" id="1.10.10.10">
    <property type="entry name" value="Winged helix-like DNA-binding domain superfamily/Winged helix DNA-binding domain"/>
    <property type="match status" value="1"/>
</dbReference>
<dbReference type="InterPro" id="IPR007627">
    <property type="entry name" value="RNA_pol_sigma70_r2"/>
</dbReference>
<dbReference type="InterPro" id="IPR014284">
    <property type="entry name" value="RNA_pol_sigma-70_dom"/>
</dbReference>
<evidence type="ECO:0000256" key="3">
    <source>
        <dbReference type="ARBA" id="ARBA00023082"/>
    </source>
</evidence>
<dbReference type="SUPFAM" id="SSF88946">
    <property type="entry name" value="Sigma2 domain of RNA polymerase sigma factors"/>
    <property type="match status" value="1"/>
</dbReference>
<dbReference type="Pfam" id="PF08281">
    <property type="entry name" value="Sigma70_r4_2"/>
    <property type="match status" value="1"/>
</dbReference>
<evidence type="ECO:0000313" key="8">
    <source>
        <dbReference type="EMBL" id="MTB70679.1"/>
    </source>
</evidence>
<dbReference type="EMBL" id="WLVL01000004">
    <property type="protein sequence ID" value="MTB70679.1"/>
    <property type="molecule type" value="Genomic_DNA"/>
</dbReference>
<dbReference type="InterPro" id="IPR039425">
    <property type="entry name" value="RNA_pol_sigma-70-like"/>
</dbReference>
<organism evidence="8 9">
    <name type="scientific">Arsenicicoccus cauae</name>
    <dbReference type="NCBI Taxonomy" id="2663847"/>
    <lineage>
        <taxon>Bacteria</taxon>
        <taxon>Bacillati</taxon>
        <taxon>Actinomycetota</taxon>
        <taxon>Actinomycetes</taxon>
        <taxon>Micrococcales</taxon>
        <taxon>Intrasporangiaceae</taxon>
        <taxon>Arsenicicoccus</taxon>
    </lineage>
</organism>
<feature type="domain" description="RNA polymerase sigma-70 region 2" evidence="6">
    <location>
        <begin position="17"/>
        <end position="78"/>
    </location>
</feature>
<dbReference type="Proteomes" id="UP000431092">
    <property type="component" value="Unassembled WGS sequence"/>
</dbReference>
<protein>
    <submittedName>
        <fullName evidence="8">SigE family RNA polymerase sigma factor</fullName>
    </submittedName>
</protein>
<dbReference type="GO" id="GO:0006352">
    <property type="term" value="P:DNA-templated transcription initiation"/>
    <property type="evidence" value="ECO:0007669"/>
    <property type="project" value="InterPro"/>
</dbReference>
<name>A0A6I3IPU9_9MICO</name>
<reference evidence="8 9" key="1">
    <citation type="submission" date="2019-11" db="EMBL/GenBank/DDBJ databases">
        <title>Whole genome sequencing identifies a novel species of the genus Arsenicicoccus isolated from human blood.</title>
        <authorList>
            <person name="Jeong J.H."/>
            <person name="Kweon O.J."/>
            <person name="Kim H.R."/>
            <person name="Kim T.-H."/>
            <person name="Ha S.-M."/>
            <person name="Lee M.-K."/>
        </authorList>
    </citation>
    <scope>NUCLEOTIDE SEQUENCE [LARGE SCALE GENOMIC DNA]</scope>
    <source>
        <strain evidence="8 9">MKL-02</strain>
    </source>
</reference>
<accession>A0A6I3IPU9</accession>
<keyword evidence="5" id="KW-0804">Transcription</keyword>
<dbReference type="GO" id="GO:0016987">
    <property type="term" value="F:sigma factor activity"/>
    <property type="evidence" value="ECO:0007669"/>
    <property type="project" value="UniProtKB-KW"/>
</dbReference>
<evidence type="ECO:0000313" key="9">
    <source>
        <dbReference type="Proteomes" id="UP000431092"/>
    </source>
</evidence>
<dbReference type="NCBIfam" id="TIGR02983">
    <property type="entry name" value="SigE-fam_strep"/>
    <property type="match status" value="1"/>
</dbReference>
<keyword evidence="3" id="KW-0731">Sigma factor</keyword>
<evidence type="ECO:0000256" key="4">
    <source>
        <dbReference type="ARBA" id="ARBA00023125"/>
    </source>
</evidence>
<sequence>MDERDEEFTAFVAARSGPLLRYAYLLTGDHAAAEDLLQSTLVKVYLSWHKIADHRSVDAYTRTAMTRTNISVWRKVGRREYATETTPDQAVDDRHDIDERDGMWALLQTLGSRQRTALVLRFYEDLPEAEIADVMGCSLGTVKSQISRGLANLRKVVPARDEVWERGLGHAG</sequence>
<dbReference type="InterPro" id="IPR014325">
    <property type="entry name" value="RNA_pol_sigma-E_actinobac"/>
</dbReference>
<gene>
    <name evidence="8" type="ORF">GGG17_01540</name>
</gene>
<keyword evidence="2" id="KW-0805">Transcription regulation</keyword>
<feature type="domain" description="RNA polymerase sigma factor 70 region 4 type 2" evidence="7">
    <location>
        <begin position="104"/>
        <end position="153"/>
    </location>
</feature>
<comment type="similarity">
    <text evidence="1">Belongs to the sigma-70 factor family. ECF subfamily.</text>
</comment>
<dbReference type="PANTHER" id="PTHR43133:SF50">
    <property type="entry name" value="ECF RNA POLYMERASE SIGMA FACTOR SIGM"/>
    <property type="match status" value="1"/>
</dbReference>
<dbReference type="InterPro" id="IPR013325">
    <property type="entry name" value="RNA_pol_sigma_r2"/>
</dbReference>
<dbReference type="InterPro" id="IPR013249">
    <property type="entry name" value="RNA_pol_sigma70_r4_t2"/>
</dbReference>
<evidence type="ECO:0000259" key="7">
    <source>
        <dbReference type="Pfam" id="PF08281"/>
    </source>
</evidence>
<dbReference type="RefSeq" id="WP_154592040.1">
    <property type="nucleotide sequence ID" value="NZ_CP171001.1"/>
</dbReference>
<dbReference type="Gene3D" id="1.10.1740.10">
    <property type="match status" value="1"/>
</dbReference>
<keyword evidence="4" id="KW-0238">DNA-binding</keyword>
<evidence type="ECO:0000256" key="2">
    <source>
        <dbReference type="ARBA" id="ARBA00023015"/>
    </source>
</evidence>
<dbReference type="InterPro" id="IPR013324">
    <property type="entry name" value="RNA_pol_sigma_r3/r4-like"/>
</dbReference>
<dbReference type="GO" id="GO:0003677">
    <property type="term" value="F:DNA binding"/>
    <property type="evidence" value="ECO:0007669"/>
    <property type="project" value="UniProtKB-KW"/>
</dbReference>
<dbReference type="Pfam" id="PF04542">
    <property type="entry name" value="Sigma70_r2"/>
    <property type="match status" value="1"/>
</dbReference>